<sequence length="98" mass="10342">MLVVLVQVTVIPLPANVAVVQPYRLVAAVVQEVEVAQVAAVAQAVEAVQEAAVVQEVEVDLAVAVEAVQEVAVVQEVEADLVVAPRIDVSIMDNRHVI</sequence>
<keyword evidence="2" id="KW-1185">Reference proteome</keyword>
<organism evidence="1 2">
    <name type="scientific">Pedobacter metabolipauper</name>
    <dbReference type="NCBI Taxonomy" id="425513"/>
    <lineage>
        <taxon>Bacteria</taxon>
        <taxon>Pseudomonadati</taxon>
        <taxon>Bacteroidota</taxon>
        <taxon>Sphingobacteriia</taxon>
        <taxon>Sphingobacteriales</taxon>
        <taxon>Sphingobacteriaceae</taxon>
        <taxon>Pedobacter</taxon>
    </lineage>
</organism>
<protein>
    <submittedName>
        <fullName evidence="1">Uncharacterized protein</fullName>
    </submittedName>
</protein>
<dbReference type="Proteomes" id="UP000295620">
    <property type="component" value="Unassembled WGS sequence"/>
</dbReference>
<evidence type="ECO:0000313" key="1">
    <source>
        <dbReference type="EMBL" id="TDQ08446.1"/>
    </source>
</evidence>
<reference evidence="1 2" key="1">
    <citation type="submission" date="2019-03" db="EMBL/GenBank/DDBJ databases">
        <title>Genomic Encyclopedia of Archaeal and Bacterial Type Strains, Phase II (KMG-II): from individual species to whole genera.</title>
        <authorList>
            <person name="Goeker M."/>
        </authorList>
    </citation>
    <scope>NUCLEOTIDE SEQUENCE [LARGE SCALE GENOMIC DNA]</scope>
    <source>
        <strain evidence="1 2">DSM 19035</strain>
    </source>
</reference>
<dbReference type="EMBL" id="SNYC01000005">
    <property type="protein sequence ID" value="TDQ08446.1"/>
    <property type="molecule type" value="Genomic_DNA"/>
</dbReference>
<accession>A0A4R6SU02</accession>
<gene>
    <name evidence="1" type="ORF">ATK78_2960</name>
</gene>
<comment type="caution">
    <text evidence="1">The sequence shown here is derived from an EMBL/GenBank/DDBJ whole genome shotgun (WGS) entry which is preliminary data.</text>
</comment>
<proteinExistence type="predicted"/>
<evidence type="ECO:0000313" key="2">
    <source>
        <dbReference type="Proteomes" id="UP000295620"/>
    </source>
</evidence>
<dbReference type="AlphaFoldDB" id="A0A4R6SU02"/>
<name>A0A4R6SU02_9SPHI</name>